<evidence type="ECO:0000256" key="4">
    <source>
        <dbReference type="PROSITE-ProRule" id="PRU00175"/>
    </source>
</evidence>
<organism evidence="8 9">
    <name type="scientific">Megalops atlanticus</name>
    <name type="common">Tarpon</name>
    <name type="synonym">Clupea gigantea</name>
    <dbReference type="NCBI Taxonomy" id="7932"/>
    <lineage>
        <taxon>Eukaryota</taxon>
        <taxon>Metazoa</taxon>
        <taxon>Chordata</taxon>
        <taxon>Craniata</taxon>
        <taxon>Vertebrata</taxon>
        <taxon>Euteleostomi</taxon>
        <taxon>Actinopterygii</taxon>
        <taxon>Neopterygii</taxon>
        <taxon>Teleostei</taxon>
        <taxon>Elopiformes</taxon>
        <taxon>Megalopidae</taxon>
        <taxon>Megalops</taxon>
    </lineage>
</organism>
<feature type="compositionally biased region" description="Polar residues" evidence="5">
    <location>
        <begin position="1146"/>
        <end position="1162"/>
    </location>
</feature>
<feature type="compositionally biased region" description="Basic residues" evidence="5">
    <location>
        <begin position="1363"/>
        <end position="1380"/>
    </location>
</feature>
<accession>A0A9D3Q1K7</accession>
<feature type="region of interest" description="Disordered" evidence="5">
    <location>
        <begin position="324"/>
        <end position="372"/>
    </location>
</feature>
<dbReference type="CDD" id="cd16635">
    <property type="entry name" value="mRING-HC-C3HC3D_PHRF1"/>
    <property type="match status" value="1"/>
</dbReference>
<feature type="compositionally biased region" description="Basic and acidic residues" evidence="5">
    <location>
        <begin position="956"/>
        <end position="965"/>
    </location>
</feature>
<dbReference type="OrthoDB" id="1935339at2759"/>
<name>A0A9D3Q1K7_MEGAT</name>
<keyword evidence="2 4" id="KW-0863">Zinc-finger</keyword>
<feature type="compositionally biased region" description="Basic and acidic residues" evidence="5">
    <location>
        <begin position="1414"/>
        <end position="1426"/>
    </location>
</feature>
<feature type="compositionally biased region" description="Basic and acidic residues" evidence="5">
    <location>
        <begin position="1316"/>
        <end position="1353"/>
    </location>
</feature>
<feature type="region of interest" description="Disordered" evidence="5">
    <location>
        <begin position="807"/>
        <end position="854"/>
    </location>
</feature>
<dbReference type="Pfam" id="PF00628">
    <property type="entry name" value="PHD"/>
    <property type="match status" value="1"/>
</dbReference>
<dbReference type="SMART" id="SM00249">
    <property type="entry name" value="PHD"/>
    <property type="match status" value="1"/>
</dbReference>
<feature type="compositionally biased region" description="Basic residues" evidence="5">
    <location>
        <begin position="349"/>
        <end position="372"/>
    </location>
</feature>
<feature type="compositionally biased region" description="Polar residues" evidence="5">
    <location>
        <begin position="1208"/>
        <end position="1220"/>
    </location>
</feature>
<dbReference type="PANTHER" id="PTHR12618">
    <property type="entry name" value="PHD AND RING FINGER DOMAIN-CONTAINING PROTEIN 1"/>
    <property type="match status" value="1"/>
</dbReference>
<feature type="compositionally biased region" description="Polar residues" evidence="5">
    <location>
        <begin position="237"/>
        <end position="250"/>
    </location>
</feature>
<dbReference type="InterPro" id="IPR011011">
    <property type="entry name" value="Znf_FYVE_PHD"/>
</dbReference>
<evidence type="ECO:0000259" key="7">
    <source>
        <dbReference type="PROSITE" id="PS50089"/>
    </source>
</evidence>
<dbReference type="GO" id="GO:0008270">
    <property type="term" value="F:zinc ion binding"/>
    <property type="evidence" value="ECO:0007669"/>
    <property type="project" value="UniProtKB-KW"/>
</dbReference>
<feature type="region of interest" description="Disordered" evidence="5">
    <location>
        <begin position="904"/>
        <end position="1036"/>
    </location>
</feature>
<dbReference type="Gene3D" id="3.30.40.10">
    <property type="entry name" value="Zinc/RING finger domain, C3HC4 (zinc finger)"/>
    <property type="match status" value="2"/>
</dbReference>
<dbReference type="InterPro" id="IPR001841">
    <property type="entry name" value="Znf_RING"/>
</dbReference>
<evidence type="ECO:0000313" key="8">
    <source>
        <dbReference type="EMBL" id="KAG7473814.1"/>
    </source>
</evidence>
<feature type="domain" description="RING-type" evidence="7">
    <location>
        <begin position="101"/>
        <end position="142"/>
    </location>
</feature>
<dbReference type="SUPFAM" id="SSF57903">
    <property type="entry name" value="FYVE/PHD zinc finger"/>
    <property type="match status" value="1"/>
</dbReference>
<feature type="region of interest" description="Disordered" evidence="5">
    <location>
        <begin position="581"/>
        <end position="643"/>
    </location>
</feature>
<dbReference type="PROSITE" id="PS01359">
    <property type="entry name" value="ZF_PHD_1"/>
    <property type="match status" value="1"/>
</dbReference>
<feature type="region of interest" description="Disordered" evidence="5">
    <location>
        <begin position="1084"/>
        <end position="1440"/>
    </location>
</feature>
<feature type="compositionally biased region" description="Polar residues" evidence="5">
    <location>
        <begin position="966"/>
        <end position="982"/>
    </location>
</feature>
<keyword evidence="3" id="KW-0862">Zinc</keyword>
<evidence type="ECO:0000313" key="9">
    <source>
        <dbReference type="Proteomes" id="UP001046870"/>
    </source>
</evidence>
<evidence type="ECO:0000259" key="6">
    <source>
        <dbReference type="PROSITE" id="PS50016"/>
    </source>
</evidence>
<feature type="compositionally biased region" description="Low complexity" evidence="5">
    <location>
        <begin position="339"/>
        <end position="348"/>
    </location>
</feature>
<gene>
    <name evidence="8" type="ORF">MATL_G00099870</name>
</gene>
<dbReference type="Pfam" id="PF23030">
    <property type="entry name" value="SCAF11-like_C"/>
    <property type="match status" value="1"/>
</dbReference>
<dbReference type="InterPro" id="IPR057031">
    <property type="entry name" value="SFR19-like_C"/>
</dbReference>
<feature type="region of interest" description="Disordered" evidence="5">
    <location>
        <begin position="1814"/>
        <end position="1834"/>
    </location>
</feature>
<reference evidence="8" key="1">
    <citation type="submission" date="2021-01" db="EMBL/GenBank/DDBJ databases">
        <authorList>
            <person name="Zahm M."/>
            <person name="Roques C."/>
            <person name="Cabau C."/>
            <person name="Klopp C."/>
            <person name="Donnadieu C."/>
            <person name="Jouanno E."/>
            <person name="Lampietro C."/>
            <person name="Louis A."/>
            <person name="Herpin A."/>
            <person name="Echchiki A."/>
            <person name="Berthelot C."/>
            <person name="Parey E."/>
            <person name="Roest-Crollius H."/>
            <person name="Braasch I."/>
            <person name="Postlethwait J."/>
            <person name="Bobe J."/>
            <person name="Montfort J."/>
            <person name="Bouchez O."/>
            <person name="Begum T."/>
            <person name="Mejri S."/>
            <person name="Adams A."/>
            <person name="Chen W.-J."/>
            <person name="Guiguen Y."/>
        </authorList>
    </citation>
    <scope>NUCLEOTIDE SEQUENCE</scope>
    <source>
        <strain evidence="8">YG-15Mar2019-1</strain>
        <tissue evidence="8">Brain</tissue>
    </source>
</reference>
<feature type="compositionally biased region" description="Low complexity" evidence="5">
    <location>
        <begin position="716"/>
        <end position="745"/>
    </location>
</feature>
<feature type="region of interest" description="Disordered" evidence="5">
    <location>
        <begin position="1"/>
        <end position="72"/>
    </location>
</feature>
<dbReference type="InterPro" id="IPR001965">
    <property type="entry name" value="Znf_PHD"/>
</dbReference>
<dbReference type="SUPFAM" id="SSF57850">
    <property type="entry name" value="RING/U-box"/>
    <property type="match status" value="1"/>
</dbReference>
<evidence type="ECO:0000256" key="2">
    <source>
        <dbReference type="ARBA" id="ARBA00022771"/>
    </source>
</evidence>
<feature type="region of interest" description="Disordered" evidence="5">
    <location>
        <begin position="664"/>
        <end position="745"/>
    </location>
</feature>
<evidence type="ECO:0000256" key="3">
    <source>
        <dbReference type="ARBA" id="ARBA00022833"/>
    </source>
</evidence>
<dbReference type="InterPro" id="IPR019786">
    <property type="entry name" value="Zinc_finger_PHD-type_CS"/>
</dbReference>
<dbReference type="SMART" id="SM00184">
    <property type="entry name" value="RING"/>
    <property type="match status" value="2"/>
</dbReference>
<feature type="compositionally biased region" description="Basic residues" evidence="5">
    <location>
        <begin position="324"/>
        <end position="338"/>
    </location>
</feature>
<evidence type="ECO:0008006" key="10">
    <source>
        <dbReference type="Google" id="ProtNLM"/>
    </source>
</evidence>
<evidence type="ECO:0000256" key="5">
    <source>
        <dbReference type="SAM" id="MobiDB-lite"/>
    </source>
</evidence>
<feature type="compositionally biased region" description="Basic residues" evidence="5">
    <location>
        <begin position="1289"/>
        <end position="1299"/>
    </location>
</feature>
<keyword evidence="1" id="KW-0479">Metal-binding</keyword>
<dbReference type="InterPro" id="IPR047157">
    <property type="entry name" value="PHRF1/Atg35"/>
</dbReference>
<feature type="compositionally biased region" description="Polar residues" evidence="5">
    <location>
        <begin position="919"/>
        <end position="931"/>
    </location>
</feature>
<feature type="region of interest" description="Disordered" evidence="5">
    <location>
        <begin position="1572"/>
        <end position="1592"/>
    </location>
</feature>
<feature type="compositionally biased region" description="Basic and acidic residues" evidence="5">
    <location>
        <begin position="1187"/>
        <end position="1202"/>
    </location>
</feature>
<dbReference type="Pfam" id="PF13639">
    <property type="entry name" value="zf-RING_2"/>
    <property type="match status" value="1"/>
</dbReference>
<feature type="compositionally biased region" description="Basic and acidic residues" evidence="5">
    <location>
        <begin position="1821"/>
        <end position="1834"/>
    </location>
</feature>
<feature type="compositionally biased region" description="Acidic residues" evidence="5">
    <location>
        <begin position="20"/>
        <end position="72"/>
    </location>
</feature>
<proteinExistence type="predicted"/>
<sequence>MDEDSQYELITRREVSSIISDEDEYIDEDECQTESEEDKEDEDGEKVDGGEDEENEDEDDSDSDSDEEEEDDTLMAGLEGALGPAYAGSVYLSPDEDVESCPICLNHFRKQPVATPENCEHYFCLDCILEWSKNANSCPVDRIVFNAISLRKCYGGKVQKMITVQMLREALDPALDQTNCEVCSQCDREDRMLLCDGCDAGYHMECLTPPLDAVPVEEWFCPHCAPNHPRSGGSGEAGTSQIATPTTSHGRTPAARLTRVIARTQQSERVRSNVNRHRIMQAHTAQNMPRSLLESTWLDETIDAVVAGLNTAVYVRNLTPRARTCRKRKTVKRRKSKSRSSSSTAGSKGRTKGTGVKRRRRRKKRTKSRRKLVLKKETTPRLRIAKYLGLGKPSRTSSIPSLTCRPEQSLNSMRADIGAAALSVFGDPFCLDPFSDENEQVELSSAGRQGQGLSRSALRSHQPVAQPVPVALPRRTLGVPQPEAVPEVAPIPDLLGSIMSGQNMLMMGSCDVVINRDGTLKAIKPVPLPKPTISRMVSSVLEFPTEVHEGASPRPQSSAVKASGDAASPYSVLSSPLSLTSLSPVTPTSSHQGYASPQHPPTVRNAHPRLHTPASQRPGPSLHPPGPAHGSCPLAMGTTRGREVGLGPLKPVWMGVSGLPRIPKVKRRVQSDDGTSSTGGLPESCMNSLSGRQQMGNEKVSRDEQGIGQGGDRQRQVGAGTSSSTSHSSSLSFSSSSSSGSSSTSTVRFCINASRSLWHTRQLASATALSNPLDSEQEEETLKKQLKIKEVLLSSCSRGKDKKELKSEIYDPFDPTASDSNGSEGASEADAPDNLPIGSLEEHSSPSGLGCQDDIEGANLQIKKGKLDDGTMKDYTSSWAWMKIKSEPEKEEISQDAVYGLPNMCVSEEPSTKPLTLEEQATTSSSWTSPTEGGEKRQRSHSRSSSTSSFHSGKRISSEREHQPKEQCSTSQTRSKSHTSSVTDRKREPMASKKLKDGRSVSSSPEADAADNGTRASRFLEEHSSPSGLGCQDDMEGINLQIKKEKLDDSTVKDYTSSWAWMKIKSEPEKEEISQDAIYGLPNMCVSEEPSTKPLTLEEQATTSSSWTSPTEGGEKRQRSHSRSSSTSSFHSGKRISSEREHQPKEQCSTSQTRSKSHASSVTDRKREPKARKKLKDGRSVSSSPEAEGKRSEKRPWRSPLKERRKSWSPSDSELSNTSEWCRRKKSQSQSRLWSKDRWRSSSSSDEWSIRRRRNKDRHEHYSHKGNERRKRSEDERQGRVRCQPSSKSRSRSRSRSRTRSIEERKNRKCSQSTSRSKDRSGFQSTERRVRSRSQSRERSAARSRSQSRERRAARSRSQSRERRAKSRSQARERRARSRSQSRERNEVRLSQSSHPLEKNCVKMSRPNTAAPKDLMEHKDVDKEKMVIGGEDKEEAMPEEIEAEKPFIIRAIEESGHVDVTENSVSLSMVTESEPKDTKTERPDPLSIVKEMKCQEIKRSAPLSMVNESEPEAIKTERPIFVGIGKEERELGEEEKELEIKKVNPISLILVKDGQGSPCSLSSGMKEVVACEDEKREENKDKMSPETKKDDDVERGIKTEPVFPELLPYTSCDVRLPSSPLMRVKECHERVTNCIAPLNHPLTTCNEEEMAEMALLQTTNVTIGEKNECCKNEDNMDHFLDSLGLTRSIKMEPTWDEDVATMAMVPGVSVVTQERPPAVRPETRLSLVTASGKSKPLVKRVTWNLQDIDLPAEKTAKISYYNMKQGVKEGCRKPANSSLSTENMQHFAHPAVPPSSVNVVRTLKKGTSTLVPPGAPSWSVAKREEGSSSKDKQYMKKLHMQERAVEEVKLAIKPFYQNRDITKEEYKEILCKSVQKVCHSKSGEINPVKVANMVKAYVDMYKYNRKHGKRKIGGNSQDSGTTTP</sequence>
<dbReference type="PROSITE" id="PS50016">
    <property type="entry name" value="ZF_PHD_2"/>
    <property type="match status" value="1"/>
</dbReference>
<dbReference type="CDD" id="cd15536">
    <property type="entry name" value="PHD_PHRF1"/>
    <property type="match status" value="1"/>
</dbReference>
<dbReference type="InterPro" id="IPR017907">
    <property type="entry name" value="Znf_RING_CS"/>
</dbReference>
<feature type="compositionally biased region" description="Polar residues" evidence="5">
    <location>
        <begin position="672"/>
        <end position="696"/>
    </location>
</feature>
<dbReference type="PROSITE" id="PS00518">
    <property type="entry name" value="ZF_RING_1"/>
    <property type="match status" value="1"/>
</dbReference>
<dbReference type="EMBL" id="JAFDVH010000007">
    <property type="protein sequence ID" value="KAG7473814.1"/>
    <property type="molecule type" value="Genomic_DNA"/>
</dbReference>
<feature type="compositionally biased region" description="Basic and acidic residues" evidence="5">
    <location>
        <begin position="983"/>
        <end position="999"/>
    </location>
</feature>
<dbReference type="PROSITE" id="PS50089">
    <property type="entry name" value="ZF_RING_2"/>
    <property type="match status" value="1"/>
</dbReference>
<dbReference type="Proteomes" id="UP001046870">
    <property type="component" value="Chromosome 7"/>
</dbReference>
<feature type="compositionally biased region" description="Low complexity" evidence="5">
    <location>
        <begin position="581"/>
        <end position="590"/>
    </location>
</feature>
<protein>
    <recommendedName>
        <fullName evidence="10">PHD and RING finger domain-containing protein 1</fullName>
    </recommendedName>
</protein>
<feature type="region of interest" description="Disordered" evidence="5">
    <location>
        <begin position="230"/>
        <end position="253"/>
    </location>
</feature>
<evidence type="ECO:0000256" key="1">
    <source>
        <dbReference type="ARBA" id="ARBA00022723"/>
    </source>
</evidence>
<comment type="caution">
    <text evidence="8">The sequence shown here is derived from an EMBL/GenBank/DDBJ whole genome shotgun (WGS) entry which is preliminary data.</text>
</comment>
<dbReference type="PANTHER" id="PTHR12618:SF20">
    <property type="entry name" value="PHD AND RING FINGER DOMAIN-CONTAINING PROTEIN 1"/>
    <property type="match status" value="1"/>
</dbReference>
<dbReference type="InterPro" id="IPR019787">
    <property type="entry name" value="Znf_PHD-finger"/>
</dbReference>
<dbReference type="InterPro" id="IPR013083">
    <property type="entry name" value="Znf_RING/FYVE/PHD"/>
</dbReference>
<feature type="compositionally biased region" description="Basic and acidic residues" evidence="5">
    <location>
        <begin position="1257"/>
        <end position="1279"/>
    </location>
</feature>
<keyword evidence="9" id="KW-1185">Reference proteome</keyword>
<feature type="domain" description="PHD-type" evidence="6">
    <location>
        <begin position="177"/>
        <end position="227"/>
    </location>
</feature>
<feature type="compositionally biased region" description="Basic and acidic residues" evidence="5">
    <location>
        <begin position="1136"/>
        <end position="1145"/>
    </location>
</feature>
<feature type="compositionally biased region" description="Polar residues" evidence="5">
    <location>
        <begin position="1099"/>
        <end position="1111"/>
    </location>
</feature>